<proteinExistence type="predicted"/>
<dbReference type="RefSeq" id="XP_027612636.1">
    <property type="nucleotide sequence ID" value="XM_027756835.1"/>
</dbReference>
<organism evidence="2 3">
    <name type="scientific">Sparassis crispa</name>
    <dbReference type="NCBI Taxonomy" id="139825"/>
    <lineage>
        <taxon>Eukaryota</taxon>
        <taxon>Fungi</taxon>
        <taxon>Dikarya</taxon>
        <taxon>Basidiomycota</taxon>
        <taxon>Agaricomycotina</taxon>
        <taxon>Agaricomycetes</taxon>
        <taxon>Polyporales</taxon>
        <taxon>Sparassidaceae</taxon>
        <taxon>Sparassis</taxon>
    </lineage>
</organism>
<reference evidence="2 3" key="1">
    <citation type="journal article" date="2018" name="Sci. Rep.">
        <title>Genome sequence of the cauliflower mushroom Sparassis crispa (Hanabiratake) and its association with beneficial usage.</title>
        <authorList>
            <person name="Kiyama R."/>
            <person name="Furutani Y."/>
            <person name="Kawaguchi K."/>
            <person name="Nakanishi T."/>
        </authorList>
    </citation>
    <scope>NUCLEOTIDE SEQUENCE [LARGE SCALE GENOMIC DNA]</scope>
</reference>
<comment type="caution">
    <text evidence="2">The sequence shown here is derived from an EMBL/GenBank/DDBJ whole genome shotgun (WGS) entry which is preliminary data.</text>
</comment>
<gene>
    <name evidence="2" type="ORF">SCP_0400940</name>
</gene>
<feature type="region of interest" description="Disordered" evidence="1">
    <location>
        <begin position="41"/>
        <end position="76"/>
    </location>
</feature>
<dbReference type="Proteomes" id="UP000287166">
    <property type="component" value="Unassembled WGS sequence"/>
</dbReference>
<dbReference type="GeneID" id="38778640"/>
<name>A0A401GHX1_9APHY</name>
<accession>A0A401GHX1</accession>
<protein>
    <submittedName>
        <fullName evidence="2">Uncharacterized protein</fullName>
    </submittedName>
</protein>
<evidence type="ECO:0000256" key="1">
    <source>
        <dbReference type="SAM" id="MobiDB-lite"/>
    </source>
</evidence>
<keyword evidence="3" id="KW-1185">Reference proteome</keyword>
<sequence>MERGSILQYHFWVLNPYLDLTRDSKSSHRYSNEVYYKFKDSDRRTPVRDSCGEEVYNRQESTGASESDRNNGVEMA</sequence>
<dbReference type="InParanoid" id="A0A401GHX1"/>
<evidence type="ECO:0000313" key="2">
    <source>
        <dbReference type="EMBL" id="GBE81723.1"/>
    </source>
</evidence>
<dbReference type="EMBL" id="BFAD01000004">
    <property type="protein sequence ID" value="GBE81723.1"/>
    <property type="molecule type" value="Genomic_DNA"/>
</dbReference>
<feature type="compositionally biased region" description="Basic and acidic residues" evidence="1">
    <location>
        <begin position="66"/>
        <end position="76"/>
    </location>
</feature>
<dbReference type="AlphaFoldDB" id="A0A401GHX1"/>
<evidence type="ECO:0000313" key="3">
    <source>
        <dbReference type="Proteomes" id="UP000287166"/>
    </source>
</evidence>
<feature type="compositionally biased region" description="Basic and acidic residues" evidence="1">
    <location>
        <begin position="41"/>
        <end position="57"/>
    </location>
</feature>